<organism evidence="1 2">
    <name type="scientific">Cladophialophora psammophila CBS 110553</name>
    <dbReference type="NCBI Taxonomy" id="1182543"/>
    <lineage>
        <taxon>Eukaryota</taxon>
        <taxon>Fungi</taxon>
        <taxon>Dikarya</taxon>
        <taxon>Ascomycota</taxon>
        <taxon>Pezizomycotina</taxon>
        <taxon>Eurotiomycetes</taxon>
        <taxon>Chaetothyriomycetidae</taxon>
        <taxon>Chaetothyriales</taxon>
        <taxon>Herpotrichiellaceae</taxon>
        <taxon>Cladophialophora</taxon>
    </lineage>
</organism>
<dbReference type="OrthoDB" id="4670414at2759"/>
<dbReference type="eggNOG" id="ENOG502SZ1T">
    <property type="taxonomic scope" value="Eukaryota"/>
</dbReference>
<name>W9WFG5_9EURO</name>
<protein>
    <submittedName>
        <fullName evidence="1">Uncharacterized protein</fullName>
    </submittedName>
</protein>
<accession>W9WFG5</accession>
<dbReference type="GeneID" id="19194717"/>
<proteinExistence type="predicted"/>
<dbReference type="RefSeq" id="XP_007748790.1">
    <property type="nucleotide sequence ID" value="XM_007750600.1"/>
</dbReference>
<evidence type="ECO:0000313" key="2">
    <source>
        <dbReference type="Proteomes" id="UP000019471"/>
    </source>
</evidence>
<gene>
    <name evidence="1" type="ORF">A1O5_10022</name>
</gene>
<comment type="caution">
    <text evidence="1">The sequence shown here is derived from an EMBL/GenBank/DDBJ whole genome shotgun (WGS) entry which is preliminary data.</text>
</comment>
<evidence type="ECO:0000313" key="1">
    <source>
        <dbReference type="EMBL" id="EXJ66827.1"/>
    </source>
</evidence>
<keyword evidence="2" id="KW-1185">Reference proteome</keyword>
<dbReference type="EMBL" id="AMGX01000018">
    <property type="protein sequence ID" value="EXJ66827.1"/>
    <property type="molecule type" value="Genomic_DNA"/>
</dbReference>
<reference evidence="1 2" key="1">
    <citation type="submission" date="2013-03" db="EMBL/GenBank/DDBJ databases">
        <title>The Genome Sequence of Cladophialophora psammophila CBS 110553.</title>
        <authorList>
            <consortium name="The Broad Institute Genomics Platform"/>
            <person name="Cuomo C."/>
            <person name="de Hoog S."/>
            <person name="Gorbushina A."/>
            <person name="Walker B."/>
            <person name="Young S.K."/>
            <person name="Zeng Q."/>
            <person name="Gargeya S."/>
            <person name="Fitzgerald M."/>
            <person name="Haas B."/>
            <person name="Abouelleil A."/>
            <person name="Allen A.W."/>
            <person name="Alvarado L."/>
            <person name="Arachchi H.M."/>
            <person name="Berlin A.M."/>
            <person name="Chapman S.B."/>
            <person name="Gainer-Dewar J."/>
            <person name="Goldberg J."/>
            <person name="Griggs A."/>
            <person name="Gujja S."/>
            <person name="Hansen M."/>
            <person name="Howarth C."/>
            <person name="Imamovic A."/>
            <person name="Ireland A."/>
            <person name="Larimer J."/>
            <person name="McCowan C."/>
            <person name="Murphy C."/>
            <person name="Pearson M."/>
            <person name="Poon T.W."/>
            <person name="Priest M."/>
            <person name="Roberts A."/>
            <person name="Saif S."/>
            <person name="Shea T."/>
            <person name="Sisk P."/>
            <person name="Sykes S."/>
            <person name="Wortman J."/>
            <person name="Nusbaum C."/>
            <person name="Birren B."/>
        </authorList>
    </citation>
    <scope>NUCLEOTIDE SEQUENCE [LARGE SCALE GENOMIC DNA]</scope>
    <source>
        <strain evidence="1 2">CBS 110553</strain>
    </source>
</reference>
<sequence length="136" mass="15868">MRYREKNTYFVHGTGYPQDKLCLGNLVLRDYANPTRVRNYTHPNLSPEECEEIILIRMRSDECRRNHADIIPLPKTTRVQVNEGFNISIGADFVDIVTLKFPWNSTRTRLISTPSGQKIELKKYHSIHQTLLPKLD</sequence>
<dbReference type="HOGENOM" id="CLU_1875230_0_0_1"/>
<dbReference type="Proteomes" id="UP000019471">
    <property type="component" value="Unassembled WGS sequence"/>
</dbReference>
<dbReference type="AlphaFoldDB" id="W9WFG5"/>